<name>A0A2T8HHA6_9SPHI</name>
<dbReference type="Pfam" id="PF03724">
    <property type="entry name" value="META"/>
    <property type="match status" value="1"/>
</dbReference>
<dbReference type="PROSITE" id="PS51257">
    <property type="entry name" value="PROKAR_LIPOPROTEIN"/>
    <property type="match status" value="1"/>
</dbReference>
<dbReference type="InterPro" id="IPR053147">
    <property type="entry name" value="Hsp_HslJ-like"/>
</dbReference>
<accession>A0A2T8HHA6</accession>
<keyword evidence="3" id="KW-1185">Reference proteome</keyword>
<feature type="domain" description="DUF306" evidence="1">
    <location>
        <begin position="33"/>
        <end position="141"/>
    </location>
</feature>
<evidence type="ECO:0000259" key="1">
    <source>
        <dbReference type="Pfam" id="PF03724"/>
    </source>
</evidence>
<organism evidence="2 3">
    <name type="scientific">Sphingobacterium corticibacter</name>
    <dbReference type="NCBI Taxonomy" id="2171749"/>
    <lineage>
        <taxon>Bacteria</taxon>
        <taxon>Pseudomonadati</taxon>
        <taxon>Bacteroidota</taxon>
        <taxon>Sphingobacteriia</taxon>
        <taxon>Sphingobacteriales</taxon>
        <taxon>Sphingobacteriaceae</taxon>
        <taxon>Sphingobacterium</taxon>
    </lineage>
</organism>
<dbReference type="Gene3D" id="2.40.128.270">
    <property type="match status" value="1"/>
</dbReference>
<sequence length="145" mass="16302">MKYYFWTALMLASVLLMACSLFKKSESDKSVSKLENVTWRIAELEGKAVPAEIGDRVPSLTFTSAEKRYSAVTGCNGIGGEYKLEKDNKLTFSRGMSTQMWCENMDVEKGLGKIIPLVKSYEIQNDRLELKDEASKVLAIFVLMP</sequence>
<gene>
    <name evidence="2" type="ORF">DC487_11880</name>
</gene>
<dbReference type="PANTHER" id="PTHR35535">
    <property type="entry name" value="HEAT SHOCK PROTEIN HSLJ"/>
    <property type="match status" value="1"/>
</dbReference>
<evidence type="ECO:0000313" key="2">
    <source>
        <dbReference type="EMBL" id="PVH24814.1"/>
    </source>
</evidence>
<reference evidence="2 3" key="1">
    <citation type="submission" date="2018-04" db="EMBL/GenBank/DDBJ databases">
        <title>Sphingobacterium cortibacter sp. nov.</title>
        <authorList>
            <person name="Li Y."/>
        </authorList>
    </citation>
    <scope>NUCLEOTIDE SEQUENCE [LARGE SCALE GENOMIC DNA]</scope>
    <source>
        <strain evidence="2 3">2c-3</strain>
    </source>
</reference>
<evidence type="ECO:0000313" key="3">
    <source>
        <dbReference type="Proteomes" id="UP000245627"/>
    </source>
</evidence>
<dbReference type="InterPro" id="IPR038670">
    <property type="entry name" value="HslJ-like_sf"/>
</dbReference>
<dbReference type="AlphaFoldDB" id="A0A2T8HHA6"/>
<proteinExistence type="predicted"/>
<dbReference type="RefSeq" id="WP_116776194.1">
    <property type="nucleotide sequence ID" value="NZ_QDKG01000004.1"/>
</dbReference>
<dbReference type="InterPro" id="IPR005184">
    <property type="entry name" value="DUF306_Meta_HslJ"/>
</dbReference>
<dbReference type="PANTHER" id="PTHR35535:SF2">
    <property type="entry name" value="DUF306 DOMAIN-CONTAINING PROTEIN"/>
    <property type="match status" value="1"/>
</dbReference>
<protein>
    <recommendedName>
        <fullName evidence="1">DUF306 domain-containing protein</fullName>
    </recommendedName>
</protein>
<dbReference type="Proteomes" id="UP000245627">
    <property type="component" value="Unassembled WGS sequence"/>
</dbReference>
<dbReference type="OrthoDB" id="880459at2"/>
<comment type="caution">
    <text evidence="2">The sequence shown here is derived from an EMBL/GenBank/DDBJ whole genome shotgun (WGS) entry which is preliminary data.</text>
</comment>
<dbReference type="EMBL" id="QDKG01000004">
    <property type="protein sequence ID" value="PVH24814.1"/>
    <property type="molecule type" value="Genomic_DNA"/>
</dbReference>